<dbReference type="InterPro" id="IPR036514">
    <property type="entry name" value="SGNH_hydro_sf"/>
</dbReference>
<keyword evidence="3" id="KW-1185">Reference proteome</keyword>
<comment type="caution">
    <text evidence="2">The sequence shown here is derived from an EMBL/GenBank/DDBJ whole genome shotgun (WGS) entry which is preliminary data.</text>
</comment>
<feature type="region of interest" description="Disordered" evidence="1">
    <location>
        <begin position="1"/>
        <end position="37"/>
    </location>
</feature>
<evidence type="ECO:0000313" key="3">
    <source>
        <dbReference type="Proteomes" id="UP001165283"/>
    </source>
</evidence>
<feature type="compositionally biased region" description="Gly residues" evidence="1">
    <location>
        <begin position="1"/>
        <end position="10"/>
    </location>
</feature>
<dbReference type="Proteomes" id="UP001165283">
    <property type="component" value="Unassembled WGS sequence"/>
</dbReference>
<dbReference type="GO" id="GO:0016787">
    <property type="term" value="F:hydrolase activity"/>
    <property type="evidence" value="ECO:0007669"/>
    <property type="project" value="UniProtKB-KW"/>
</dbReference>
<proteinExistence type="predicted"/>
<name>A0ABT0ZZG0_9PSEU</name>
<protein>
    <submittedName>
        <fullName evidence="2">SGNH/GDSL hydrolase family protein</fullName>
    </submittedName>
</protein>
<accession>A0ABT0ZZG0</accession>
<evidence type="ECO:0000256" key="1">
    <source>
        <dbReference type="SAM" id="MobiDB-lite"/>
    </source>
</evidence>
<reference evidence="2" key="1">
    <citation type="submission" date="2021-04" db="EMBL/GenBank/DDBJ databases">
        <title>Pseudonocardia sp. nov., isolated from sandy soil of mangrove forest.</title>
        <authorList>
            <person name="Zan Z."/>
            <person name="Huang R."/>
            <person name="Liu W."/>
        </authorList>
    </citation>
    <scope>NUCLEOTIDE SEQUENCE</scope>
    <source>
        <strain evidence="2">S2-4</strain>
    </source>
</reference>
<dbReference type="CDD" id="cd00229">
    <property type="entry name" value="SGNH_hydrolase"/>
    <property type="match status" value="1"/>
</dbReference>
<dbReference type="EMBL" id="JAGSOV010000028">
    <property type="protein sequence ID" value="MCO1656058.1"/>
    <property type="molecule type" value="Genomic_DNA"/>
</dbReference>
<dbReference type="SUPFAM" id="SSF52266">
    <property type="entry name" value="SGNH hydrolase"/>
    <property type="match status" value="1"/>
</dbReference>
<evidence type="ECO:0000313" key="2">
    <source>
        <dbReference type="EMBL" id="MCO1656058.1"/>
    </source>
</evidence>
<dbReference type="Gene3D" id="3.40.50.1110">
    <property type="entry name" value="SGNH hydrolase"/>
    <property type="match status" value="1"/>
</dbReference>
<gene>
    <name evidence="2" type="ORF">KDL28_13445</name>
</gene>
<sequence>MDGPARPGGRGRAREGPLRHDRDTTAQGPGRGGGSVGAVKTTRLALVGLLLLGAACTTPPAATATAPSPAPPGLSTVLLLGDSIAVGEALPLAAAFEASGVGFRSLAAEGGGNVVGPFAEEQWADLPERIADARPSVVLYQLSTFDWGTGPEQRAAYDRLLGAVTATGADLLFVTAPPIEPDEFYAPHTADLARAPEVARAVAAASPERAGVLDAGAVWGRTYQRERDGRADRNPDGVHTCPQGAARFTSWLLGELAARFPGFTPAPATDWADAGWAADDHFAGC</sequence>
<keyword evidence="2" id="KW-0378">Hydrolase</keyword>
<organism evidence="2 3">
    <name type="scientific">Pseudonocardia humida</name>
    <dbReference type="NCBI Taxonomy" id="2800819"/>
    <lineage>
        <taxon>Bacteria</taxon>
        <taxon>Bacillati</taxon>
        <taxon>Actinomycetota</taxon>
        <taxon>Actinomycetes</taxon>
        <taxon>Pseudonocardiales</taxon>
        <taxon>Pseudonocardiaceae</taxon>
        <taxon>Pseudonocardia</taxon>
    </lineage>
</organism>
<feature type="compositionally biased region" description="Basic and acidic residues" evidence="1">
    <location>
        <begin position="12"/>
        <end position="24"/>
    </location>
</feature>